<dbReference type="EMBL" id="MT141543">
    <property type="protein sequence ID" value="QJA65698.1"/>
    <property type="molecule type" value="Genomic_DNA"/>
</dbReference>
<accession>A0A6M3J8C6</accession>
<reference evidence="1" key="1">
    <citation type="submission" date="2020-03" db="EMBL/GenBank/DDBJ databases">
        <title>The deep terrestrial virosphere.</title>
        <authorList>
            <person name="Holmfeldt K."/>
            <person name="Nilsson E."/>
            <person name="Simone D."/>
            <person name="Lopez-Fernandez M."/>
            <person name="Wu X."/>
            <person name="de Brujin I."/>
            <person name="Lundin D."/>
            <person name="Andersson A."/>
            <person name="Bertilsson S."/>
            <person name="Dopson M."/>
        </authorList>
    </citation>
    <scope>NUCLEOTIDE SEQUENCE</scope>
    <source>
        <strain evidence="1">MM415B00381</strain>
    </source>
</reference>
<name>A0A6M3J8C6_9ZZZZ</name>
<organism evidence="1">
    <name type="scientific">viral metagenome</name>
    <dbReference type="NCBI Taxonomy" id="1070528"/>
    <lineage>
        <taxon>unclassified sequences</taxon>
        <taxon>metagenomes</taxon>
        <taxon>organismal metagenomes</taxon>
    </lineage>
</organism>
<evidence type="ECO:0000313" key="1">
    <source>
        <dbReference type="EMBL" id="QJA65698.1"/>
    </source>
</evidence>
<sequence>MNIQAELQGRIVEYYLFIDRMNEGLGVIRPEEDESISYWYEYHGDHATTHLIHRKHGLITRMVNAVDLADIKFKEEAK</sequence>
<protein>
    <submittedName>
        <fullName evidence="1">Uncharacterized protein</fullName>
    </submittedName>
</protein>
<dbReference type="AlphaFoldDB" id="A0A6M3J8C6"/>
<proteinExistence type="predicted"/>
<gene>
    <name evidence="1" type="ORF">MM415B00381_0011</name>
</gene>